<dbReference type="EMBL" id="JAWNGG020000240">
    <property type="protein sequence ID" value="KAK9295865.1"/>
    <property type="molecule type" value="Genomic_DNA"/>
</dbReference>
<comment type="caution">
    <text evidence="2">The sequence shown here is derived from an EMBL/GenBank/DDBJ whole genome shotgun (WGS) entry which is preliminary data.</text>
</comment>
<sequence>MSQIMVEAFARSLIDKIMLEAFDAIDTNDEKLQTLDDDEERGIQSQSTRTAQQIENRLRTDCNESETTEAIEKMVLGLRNLQIGDSTSVPYHLSKLEKQVKHVVRSIDGVSHEAPADFIETHRTQGEGDVHQVVHDAVIETTTEPIPIAEGKELDDSNEATRVSTSLLHRMIEELETKVEESEEKTEAVSEEKIEIWEETEERFIRTIENIDDPDQSGMDLANENDVCNFAYEEITSSTPFVKSASLEVVTIEEVTSSPTSVTSGRSKKMIHSETQSELLKRKGILSRTRKLLRTIFGRRKK</sequence>
<dbReference type="Proteomes" id="UP001432146">
    <property type="component" value="Unassembled WGS sequence"/>
</dbReference>
<gene>
    <name evidence="2" type="ORF">QLX08_009974</name>
</gene>
<evidence type="ECO:0000313" key="3">
    <source>
        <dbReference type="Proteomes" id="UP001432146"/>
    </source>
</evidence>
<name>A0AAW0ZE53_9HYME</name>
<protein>
    <submittedName>
        <fullName evidence="2">Uncharacterized protein</fullName>
    </submittedName>
</protein>
<keyword evidence="3" id="KW-1185">Reference proteome</keyword>
<feature type="coiled-coil region" evidence="1">
    <location>
        <begin position="165"/>
        <end position="192"/>
    </location>
</feature>
<proteinExistence type="predicted"/>
<accession>A0AAW0ZE53</accession>
<reference evidence="2 3" key="1">
    <citation type="submission" date="2024-05" db="EMBL/GenBank/DDBJ databases">
        <title>The nuclear and mitochondrial genome assemblies of Tetragonisca angustula (Apidae: Meliponini), a tiny yet remarkable pollinator in the Neotropics.</title>
        <authorList>
            <person name="Ferrari R."/>
            <person name="Ricardo P.C."/>
            <person name="Dias F.C."/>
            <person name="Araujo N.S."/>
            <person name="Soares D.O."/>
            <person name="Zhou Q.-S."/>
            <person name="Zhu C.-D."/>
            <person name="Coutinho L."/>
            <person name="Airas M.C."/>
            <person name="Batista T.M."/>
        </authorList>
    </citation>
    <scope>NUCLEOTIDE SEQUENCE [LARGE SCALE GENOMIC DNA]</scope>
    <source>
        <strain evidence="2">ASF017062</strain>
        <tissue evidence="2">Abdomen</tissue>
    </source>
</reference>
<dbReference type="AlphaFoldDB" id="A0AAW0ZE53"/>
<evidence type="ECO:0000313" key="2">
    <source>
        <dbReference type="EMBL" id="KAK9295865.1"/>
    </source>
</evidence>
<organism evidence="2 3">
    <name type="scientific">Tetragonisca angustula</name>
    <dbReference type="NCBI Taxonomy" id="166442"/>
    <lineage>
        <taxon>Eukaryota</taxon>
        <taxon>Metazoa</taxon>
        <taxon>Ecdysozoa</taxon>
        <taxon>Arthropoda</taxon>
        <taxon>Hexapoda</taxon>
        <taxon>Insecta</taxon>
        <taxon>Pterygota</taxon>
        <taxon>Neoptera</taxon>
        <taxon>Endopterygota</taxon>
        <taxon>Hymenoptera</taxon>
        <taxon>Apocrita</taxon>
        <taxon>Aculeata</taxon>
        <taxon>Apoidea</taxon>
        <taxon>Anthophila</taxon>
        <taxon>Apidae</taxon>
        <taxon>Tetragonisca</taxon>
    </lineage>
</organism>
<keyword evidence="1" id="KW-0175">Coiled coil</keyword>
<evidence type="ECO:0000256" key="1">
    <source>
        <dbReference type="SAM" id="Coils"/>
    </source>
</evidence>